<feature type="region of interest" description="Disordered" evidence="1">
    <location>
        <begin position="1"/>
        <end position="32"/>
    </location>
</feature>
<evidence type="ECO:0000313" key="3">
    <source>
        <dbReference type="EMBL" id="GEM39224.1"/>
    </source>
</evidence>
<evidence type="ECO:0000256" key="2">
    <source>
        <dbReference type="SAM" id="Phobius"/>
    </source>
</evidence>
<feature type="compositionally biased region" description="Low complexity" evidence="1">
    <location>
        <begin position="319"/>
        <end position="331"/>
    </location>
</feature>
<dbReference type="AlphaFoldDB" id="A0A511MEX2"/>
<dbReference type="Proteomes" id="UP000321424">
    <property type="component" value="Unassembled WGS sequence"/>
</dbReference>
<evidence type="ECO:0000256" key="1">
    <source>
        <dbReference type="SAM" id="MobiDB-lite"/>
    </source>
</evidence>
<protein>
    <recommendedName>
        <fullName evidence="5">34 kDa antigenic protein</fullName>
    </recommendedName>
</protein>
<feature type="transmembrane region" description="Helical" evidence="2">
    <location>
        <begin position="115"/>
        <end position="135"/>
    </location>
</feature>
<dbReference type="OrthoDB" id="4571505at2"/>
<dbReference type="RefSeq" id="WP_147132649.1">
    <property type="nucleotide sequence ID" value="NZ_BJXA01000023.1"/>
</dbReference>
<keyword evidence="2" id="KW-0472">Membrane</keyword>
<reference evidence="3 4" key="1">
    <citation type="submission" date="2019-07" db="EMBL/GenBank/DDBJ databases">
        <title>Whole genome shotgun sequence of Nocardia ninae NBRC 108245.</title>
        <authorList>
            <person name="Hosoyama A."/>
            <person name="Uohara A."/>
            <person name="Ohji S."/>
            <person name="Ichikawa N."/>
        </authorList>
    </citation>
    <scope>NUCLEOTIDE SEQUENCE [LARGE SCALE GENOMIC DNA]</scope>
    <source>
        <strain evidence="3 4">NBRC 108245</strain>
    </source>
</reference>
<dbReference type="InterPro" id="IPR035166">
    <property type="entry name" value="DUF5336"/>
</dbReference>
<evidence type="ECO:0000313" key="4">
    <source>
        <dbReference type="Proteomes" id="UP000321424"/>
    </source>
</evidence>
<feature type="region of interest" description="Disordered" evidence="1">
    <location>
        <begin position="177"/>
        <end position="356"/>
    </location>
</feature>
<feature type="compositionally biased region" description="Polar residues" evidence="1">
    <location>
        <begin position="297"/>
        <end position="318"/>
    </location>
</feature>
<proteinExistence type="predicted"/>
<keyword evidence="2" id="KW-0812">Transmembrane</keyword>
<feature type="transmembrane region" description="Helical" evidence="2">
    <location>
        <begin position="147"/>
        <end position="167"/>
    </location>
</feature>
<keyword evidence="2" id="KW-1133">Transmembrane helix</keyword>
<keyword evidence="4" id="KW-1185">Reference proteome</keyword>
<feature type="compositionally biased region" description="Low complexity" evidence="1">
    <location>
        <begin position="248"/>
        <end position="271"/>
    </location>
</feature>
<accession>A0A511MEX2</accession>
<feature type="transmembrane region" description="Helical" evidence="2">
    <location>
        <begin position="44"/>
        <end position="66"/>
    </location>
</feature>
<feature type="compositionally biased region" description="Low complexity" evidence="1">
    <location>
        <begin position="184"/>
        <end position="207"/>
    </location>
</feature>
<feature type="compositionally biased region" description="Low complexity" evidence="1">
    <location>
        <begin position="19"/>
        <end position="32"/>
    </location>
</feature>
<feature type="transmembrane region" description="Helical" evidence="2">
    <location>
        <begin position="86"/>
        <end position="109"/>
    </location>
</feature>
<comment type="caution">
    <text evidence="3">The sequence shown here is derived from an EMBL/GenBank/DDBJ whole genome shotgun (WGS) entry which is preliminary data.</text>
</comment>
<sequence length="356" mass="35851">MSYPSGGSGYNTPAPSTPPSSGSTATGATSAETASGAEAKGLPFFLVVGVAALGVLNFLLGFLPYVGTKAVDFGGARVANSETASLFEAGGAALLGLLLLGGLLAALSVLPKQSWTGAAAAASVAGFLALALHSFTLSDGIELKWGAFALLVLAFVQAALAVGAVLFESGIVKAPAPRPASQPGFNQSGYGQQQQSSFSAFGQNQPGYGQGQPGQPGQPYGQQSPYGQQPGYGAGQQASPYGQSQPSQPTYGQQGQAYGQPGYGQQPPTTAFGGPQQGSPYGAPSQAQQPRPDENATQHFGSAQQPAQQSPYGSSNYAQPGQQSAQQQPGQPFGGEQGGDPSADATQAFRPSDDNK</sequence>
<organism evidence="3 4">
    <name type="scientific">Nocardia ninae NBRC 108245</name>
    <dbReference type="NCBI Taxonomy" id="1210091"/>
    <lineage>
        <taxon>Bacteria</taxon>
        <taxon>Bacillati</taxon>
        <taxon>Actinomycetota</taxon>
        <taxon>Actinomycetes</taxon>
        <taxon>Mycobacteriales</taxon>
        <taxon>Nocardiaceae</taxon>
        <taxon>Nocardia</taxon>
    </lineage>
</organism>
<name>A0A511MEX2_9NOCA</name>
<evidence type="ECO:0008006" key="5">
    <source>
        <dbReference type="Google" id="ProtNLM"/>
    </source>
</evidence>
<gene>
    <name evidence="3" type="ORF">NN4_37430</name>
</gene>
<feature type="compositionally biased region" description="Low complexity" evidence="1">
    <location>
        <begin position="215"/>
        <end position="240"/>
    </location>
</feature>
<dbReference type="Pfam" id="PF17270">
    <property type="entry name" value="DUF5336"/>
    <property type="match status" value="1"/>
</dbReference>
<dbReference type="EMBL" id="BJXA01000023">
    <property type="protein sequence ID" value="GEM39224.1"/>
    <property type="molecule type" value="Genomic_DNA"/>
</dbReference>